<reference evidence="2 3" key="1">
    <citation type="submission" date="2021-01" db="EMBL/GenBank/DDBJ databases">
        <title>Whole genome shotgun sequence of Catellatospora bangladeshensis NBRC 107357.</title>
        <authorList>
            <person name="Komaki H."/>
            <person name="Tamura T."/>
        </authorList>
    </citation>
    <scope>NUCLEOTIDE SEQUENCE [LARGE SCALE GENOMIC DNA]</scope>
    <source>
        <strain evidence="2 3">NBRC 107357</strain>
    </source>
</reference>
<dbReference type="Gene3D" id="3.40.50.1950">
    <property type="entry name" value="Flavin prenyltransferase-like"/>
    <property type="match status" value="1"/>
</dbReference>
<dbReference type="InterPro" id="IPR003382">
    <property type="entry name" value="Flavoprotein"/>
</dbReference>
<protein>
    <recommendedName>
        <fullName evidence="1">Flavoprotein domain-containing protein</fullName>
    </recommendedName>
</protein>
<keyword evidence="3" id="KW-1185">Reference proteome</keyword>
<evidence type="ECO:0000313" key="2">
    <source>
        <dbReference type="EMBL" id="GIF83442.1"/>
    </source>
</evidence>
<evidence type="ECO:0000259" key="1">
    <source>
        <dbReference type="Pfam" id="PF02441"/>
    </source>
</evidence>
<accession>A0A8J3NJV2</accession>
<comment type="caution">
    <text evidence="2">The sequence shown here is derived from an EMBL/GenBank/DDBJ whole genome shotgun (WGS) entry which is preliminary data.</text>
</comment>
<dbReference type="EMBL" id="BONF01000029">
    <property type="protein sequence ID" value="GIF83442.1"/>
    <property type="molecule type" value="Genomic_DNA"/>
</dbReference>
<sequence>MTRTLLILVCGAGPAADVGKLVALAHDDHWEVGVTATPGALPFLDAAALPPSVSLRSDFKPTSGSTPRGLPDPQALIIAPATYNTVNKLAAGIADNYALVSAAELIGRGVPTVVVPFVNSALAARTPFRRSVAALRDEGLYVLFGAHDRWEPHQPGTGSDRRSVFPWSTALEVASRQADVRQ</sequence>
<gene>
    <name evidence="2" type="ORF">Cba03nite_47910</name>
</gene>
<dbReference type="AlphaFoldDB" id="A0A8J3NJV2"/>
<dbReference type="Pfam" id="PF02441">
    <property type="entry name" value="Flavoprotein"/>
    <property type="match status" value="1"/>
</dbReference>
<dbReference type="Proteomes" id="UP000601223">
    <property type="component" value="Unassembled WGS sequence"/>
</dbReference>
<dbReference type="GO" id="GO:0003824">
    <property type="term" value="F:catalytic activity"/>
    <property type="evidence" value="ECO:0007669"/>
    <property type="project" value="InterPro"/>
</dbReference>
<feature type="domain" description="Flavoprotein" evidence="1">
    <location>
        <begin position="5"/>
        <end position="121"/>
    </location>
</feature>
<organism evidence="2 3">
    <name type="scientific">Catellatospora bangladeshensis</name>
    <dbReference type="NCBI Taxonomy" id="310355"/>
    <lineage>
        <taxon>Bacteria</taxon>
        <taxon>Bacillati</taxon>
        <taxon>Actinomycetota</taxon>
        <taxon>Actinomycetes</taxon>
        <taxon>Micromonosporales</taxon>
        <taxon>Micromonosporaceae</taxon>
        <taxon>Catellatospora</taxon>
    </lineage>
</organism>
<name>A0A8J3NJV2_9ACTN</name>
<dbReference type="SUPFAM" id="SSF52507">
    <property type="entry name" value="Homo-oligomeric flavin-containing Cys decarboxylases, HFCD"/>
    <property type="match status" value="1"/>
</dbReference>
<dbReference type="InterPro" id="IPR036551">
    <property type="entry name" value="Flavin_trans-like"/>
</dbReference>
<proteinExistence type="predicted"/>
<evidence type="ECO:0000313" key="3">
    <source>
        <dbReference type="Proteomes" id="UP000601223"/>
    </source>
</evidence>
<dbReference type="RefSeq" id="WP_203750291.1">
    <property type="nucleotide sequence ID" value="NZ_BONF01000029.1"/>
</dbReference>